<evidence type="ECO:0000259" key="1">
    <source>
        <dbReference type="PROSITE" id="PS50200"/>
    </source>
</evidence>
<dbReference type="SUPFAM" id="SSF54236">
    <property type="entry name" value="Ubiquitin-like"/>
    <property type="match status" value="1"/>
</dbReference>
<dbReference type="InterPro" id="IPR000159">
    <property type="entry name" value="RA_dom"/>
</dbReference>
<dbReference type="Proteomes" id="UP000024635">
    <property type="component" value="Unassembled WGS sequence"/>
</dbReference>
<dbReference type="OrthoDB" id="269822at2759"/>
<dbReference type="InterPro" id="IPR029071">
    <property type="entry name" value="Ubiquitin-like_domsf"/>
</dbReference>
<protein>
    <recommendedName>
        <fullName evidence="1">Ras-associating domain-containing protein</fullName>
    </recommendedName>
</protein>
<keyword evidence="3" id="KW-1185">Reference proteome</keyword>
<evidence type="ECO:0000313" key="2">
    <source>
        <dbReference type="EMBL" id="EYC06426.1"/>
    </source>
</evidence>
<dbReference type="Gene3D" id="3.10.20.90">
    <property type="entry name" value="Phosphatidylinositol 3-kinase Catalytic Subunit, Chain A, domain 1"/>
    <property type="match status" value="1"/>
</dbReference>
<dbReference type="PROSITE" id="PS50200">
    <property type="entry name" value="RA"/>
    <property type="match status" value="1"/>
</dbReference>
<comment type="caution">
    <text evidence="2">The sequence shown here is derived from an EMBL/GenBank/DDBJ whole genome shotgun (WGS) entry which is preliminary data.</text>
</comment>
<dbReference type="EMBL" id="JARK01001412">
    <property type="protein sequence ID" value="EYC06426.1"/>
    <property type="molecule type" value="Genomic_DNA"/>
</dbReference>
<accession>A0A016TUJ0</accession>
<gene>
    <name evidence="2" type="primary">Acey_s0076.g1053</name>
    <name evidence="2" type="ORF">Y032_0076g1053</name>
</gene>
<name>A0A016TUJ0_9BILA</name>
<feature type="domain" description="Ras-associating" evidence="1">
    <location>
        <begin position="1"/>
        <end position="63"/>
    </location>
</feature>
<organism evidence="2 3">
    <name type="scientific">Ancylostoma ceylanicum</name>
    <dbReference type="NCBI Taxonomy" id="53326"/>
    <lineage>
        <taxon>Eukaryota</taxon>
        <taxon>Metazoa</taxon>
        <taxon>Ecdysozoa</taxon>
        <taxon>Nematoda</taxon>
        <taxon>Chromadorea</taxon>
        <taxon>Rhabditida</taxon>
        <taxon>Rhabditina</taxon>
        <taxon>Rhabditomorpha</taxon>
        <taxon>Strongyloidea</taxon>
        <taxon>Ancylostomatidae</taxon>
        <taxon>Ancylostomatinae</taxon>
        <taxon>Ancylostoma</taxon>
    </lineage>
</organism>
<dbReference type="GO" id="GO:0007165">
    <property type="term" value="P:signal transduction"/>
    <property type="evidence" value="ECO:0007669"/>
    <property type="project" value="InterPro"/>
</dbReference>
<reference evidence="3" key="1">
    <citation type="journal article" date="2015" name="Nat. Genet.">
        <title>The genome and transcriptome of the zoonotic hookworm Ancylostoma ceylanicum identify infection-specific gene families.</title>
        <authorList>
            <person name="Schwarz E.M."/>
            <person name="Hu Y."/>
            <person name="Antoshechkin I."/>
            <person name="Miller M.M."/>
            <person name="Sternberg P.W."/>
            <person name="Aroian R.V."/>
        </authorList>
    </citation>
    <scope>NUCLEOTIDE SEQUENCE</scope>
    <source>
        <strain evidence="3">HY135</strain>
    </source>
</reference>
<evidence type="ECO:0000313" key="3">
    <source>
        <dbReference type="Proteomes" id="UP000024635"/>
    </source>
</evidence>
<proteinExistence type="predicted"/>
<dbReference type="AlphaFoldDB" id="A0A016TUJ0"/>
<sequence>MDVSDFVLVEEICEDGKSGTNATSARTNVGKTTTRVLGANENVWQAQSKWRNTGRFVLENRKETVRSTLEKVRAFISQLEEAKQNITSQSTS</sequence>